<dbReference type="PANTHER" id="PTHR33337">
    <property type="entry name" value="GFA DOMAIN-CONTAINING PROTEIN"/>
    <property type="match status" value="1"/>
</dbReference>
<evidence type="ECO:0000256" key="2">
    <source>
        <dbReference type="ARBA" id="ARBA00022723"/>
    </source>
</evidence>
<evidence type="ECO:0000313" key="6">
    <source>
        <dbReference type="EMBL" id="KAK5063123.1"/>
    </source>
</evidence>
<keyword evidence="3" id="KW-0862">Zinc</keyword>
<gene>
    <name evidence="6" type="ORF">LTR84_005199</name>
</gene>
<feature type="domain" description="CENP-V/GFA" evidence="5">
    <location>
        <begin position="136"/>
        <end position="252"/>
    </location>
</feature>
<accession>A0AAV9NP36</accession>
<keyword evidence="2" id="KW-0479">Metal-binding</keyword>
<sequence>METHISTHSTGQLAASFAVIPVNPGDLKIPVFNLSHYATSEHRVRCFCPECGANVMDFEQSDGMWRICTGIMDETQGLLKRDQIWLEDTLDGGQALWLEGIGERFMVGNGSEVVQQNHAIFKAPNPVSPIMSEERLLGRCHCGEVEFGVGAPPTGERYDAGIDTCTSCRLTTGFELTAWTSVPLEKVQMTSGAPLNLSMNSLKRYSSSLGVQRYFCEHCGATIFVGKDDQSWIDIAVGLFRADEGARAERWLKWNEVGFPDEATDQNLITTLRKGLKA</sequence>
<dbReference type="PROSITE" id="PS51891">
    <property type="entry name" value="CENP_V_GFA"/>
    <property type="match status" value="1"/>
</dbReference>
<reference evidence="6 7" key="1">
    <citation type="submission" date="2023-08" db="EMBL/GenBank/DDBJ databases">
        <title>Black Yeasts Isolated from many extreme environments.</title>
        <authorList>
            <person name="Coleine C."/>
            <person name="Stajich J.E."/>
            <person name="Selbmann L."/>
        </authorList>
    </citation>
    <scope>NUCLEOTIDE SEQUENCE [LARGE SCALE GENOMIC DNA]</scope>
    <source>
        <strain evidence="6 7">CCFEE 5792</strain>
    </source>
</reference>
<evidence type="ECO:0000256" key="4">
    <source>
        <dbReference type="ARBA" id="ARBA00023239"/>
    </source>
</evidence>
<dbReference type="RefSeq" id="XP_064711395.1">
    <property type="nucleotide sequence ID" value="XM_064848771.1"/>
</dbReference>
<dbReference type="InterPro" id="IPR006913">
    <property type="entry name" value="CENP-V/GFA"/>
</dbReference>
<keyword evidence="4" id="KW-0456">Lyase</keyword>
<dbReference type="GO" id="GO:0016846">
    <property type="term" value="F:carbon-sulfur lyase activity"/>
    <property type="evidence" value="ECO:0007669"/>
    <property type="project" value="InterPro"/>
</dbReference>
<comment type="caution">
    <text evidence="6">The sequence shown here is derived from an EMBL/GenBank/DDBJ whole genome shotgun (WGS) entry which is preliminary data.</text>
</comment>
<comment type="similarity">
    <text evidence="1">Belongs to the Gfa family.</text>
</comment>
<dbReference type="GeneID" id="89973377"/>
<protein>
    <recommendedName>
        <fullName evidence="5">CENP-V/GFA domain-containing protein</fullName>
    </recommendedName>
</protein>
<evidence type="ECO:0000259" key="5">
    <source>
        <dbReference type="PROSITE" id="PS51891"/>
    </source>
</evidence>
<evidence type="ECO:0000256" key="3">
    <source>
        <dbReference type="ARBA" id="ARBA00022833"/>
    </source>
</evidence>
<dbReference type="PANTHER" id="PTHR33337:SF40">
    <property type="entry name" value="CENP-V_GFA DOMAIN-CONTAINING PROTEIN-RELATED"/>
    <property type="match status" value="1"/>
</dbReference>
<organism evidence="6 7">
    <name type="scientific">Exophiala bonariae</name>
    <dbReference type="NCBI Taxonomy" id="1690606"/>
    <lineage>
        <taxon>Eukaryota</taxon>
        <taxon>Fungi</taxon>
        <taxon>Dikarya</taxon>
        <taxon>Ascomycota</taxon>
        <taxon>Pezizomycotina</taxon>
        <taxon>Eurotiomycetes</taxon>
        <taxon>Chaetothyriomycetidae</taxon>
        <taxon>Chaetothyriales</taxon>
        <taxon>Herpotrichiellaceae</taxon>
        <taxon>Exophiala</taxon>
    </lineage>
</organism>
<evidence type="ECO:0000313" key="7">
    <source>
        <dbReference type="Proteomes" id="UP001358417"/>
    </source>
</evidence>
<evidence type="ECO:0000256" key="1">
    <source>
        <dbReference type="ARBA" id="ARBA00005495"/>
    </source>
</evidence>
<keyword evidence="7" id="KW-1185">Reference proteome</keyword>
<dbReference type="SUPFAM" id="SSF51316">
    <property type="entry name" value="Mss4-like"/>
    <property type="match status" value="2"/>
</dbReference>
<proteinExistence type="inferred from homology"/>
<dbReference type="EMBL" id="JAVRRD010000002">
    <property type="protein sequence ID" value="KAK5063123.1"/>
    <property type="molecule type" value="Genomic_DNA"/>
</dbReference>
<name>A0AAV9NP36_9EURO</name>
<dbReference type="AlphaFoldDB" id="A0AAV9NP36"/>
<dbReference type="Gene3D" id="3.90.1590.10">
    <property type="entry name" value="glutathione-dependent formaldehyde- activating enzyme (gfa)"/>
    <property type="match status" value="2"/>
</dbReference>
<dbReference type="Proteomes" id="UP001358417">
    <property type="component" value="Unassembled WGS sequence"/>
</dbReference>
<dbReference type="Pfam" id="PF04828">
    <property type="entry name" value="GFA"/>
    <property type="match status" value="1"/>
</dbReference>
<dbReference type="InterPro" id="IPR011057">
    <property type="entry name" value="Mss4-like_sf"/>
</dbReference>
<dbReference type="GO" id="GO:0046872">
    <property type="term" value="F:metal ion binding"/>
    <property type="evidence" value="ECO:0007669"/>
    <property type="project" value="UniProtKB-KW"/>
</dbReference>